<feature type="transmembrane region" description="Helical" evidence="7">
    <location>
        <begin position="445"/>
        <end position="468"/>
    </location>
</feature>
<dbReference type="RefSeq" id="WP_151095958.1">
    <property type="nucleotide sequence ID" value="NZ_CP071520.1"/>
</dbReference>
<accession>A0AAJ4T3W8</accession>
<feature type="transmembrane region" description="Helical" evidence="7">
    <location>
        <begin position="823"/>
        <end position="847"/>
    </location>
</feature>
<protein>
    <submittedName>
        <fullName evidence="9">FtsX-like permease family protein</fullName>
    </submittedName>
</protein>
<dbReference type="PANTHER" id="PTHR30489:SF0">
    <property type="entry name" value="LIPOPROTEIN-RELEASING SYSTEM TRANSMEMBRANE PROTEIN LOLE"/>
    <property type="match status" value="1"/>
</dbReference>
<name>A0AAJ4T3W8_9BURK</name>
<evidence type="ECO:0000256" key="7">
    <source>
        <dbReference type="SAM" id="Phobius"/>
    </source>
</evidence>
<feature type="transmembrane region" description="Helical" evidence="7">
    <location>
        <begin position="503"/>
        <end position="525"/>
    </location>
</feature>
<dbReference type="GO" id="GO:0044874">
    <property type="term" value="P:lipoprotein localization to outer membrane"/>
    <property type="evidence" value="ECO:0007669"/>
    <property type="project" value="TreeGrafter"/>
</dbReference>
<comment type="subcellular location">
    <subcellularLocation>
        <location evidence="1">Cell membrane</location>
        <topology evidence="1">Multi-pass membrane protein</topology>
    </subcellularLocation>
</comment>
<feature type="transmembrane region" description="Helical" evidence="7">
    <location>
        <begin position="273"/>
        <end position="297"/>
    </location>
</feature>
<evidence type="ECO:0000259" key="8">
    <source>
        <dbReference type="Pfam" id="PF02687"/>
    </source>
</evidence>
<evidence type="ECO:0000313" key="10">
    <source>
        <dbReference type="Proteomes" id="UP000662821"/>
    </source>
</evidence>
<keyword evidence="6 7" id="KW-0472">Membrane</keyword>
<comment type="similarity">
    <text evidence="2">Belongs to the ABC-4 integral membrane protein family. LolC/E subfamily.</text>
</comment>
<dbReference type="InterPro" id="IPR003838">
    <property type="entry name" value="ABC3_permease_C"/>
</dbReference>
<dbReference type="PANTHER" id="PTHR30489">
    <property type="entry name" value="LIPOPROTEIN-RELEASING SYSTEM TRANSMEMBRANE PROTEIN LOLE"/>
    <property type="match status" value="1"/>
</dbReference>
<dbReference type="AlphaFoldDB" id="A0AAJ4T3W8"/>
<feature type="domain" description="ABC3 transporter permease C-terminal" evidence="8">
    <location>
        <begin position="738"/>
        <end position="852"/>
    </location>
</feature>
<evidence type="ECO:0000256" key="5">
    <source>
        <dbReference type="ARBA" id="ARBA00022989"/>
    </source>
</evidence>
<dbReference type="EMBL" id="CP071520">
    <property type="protein sequence ID" value="QSX94547.1"/>
    <property type="molecule type" value="Genomic_DNA"/>
</dbReference>
<feature type="transmembrane region" description="Helical" evidence="7">
    <location>
        <begin position="779"/>
        <end position="811"/>
    </location>
</feature>
<keyword evidence="5 7" id="KW-1133">Transmembrane helix</keyword>
<evidence type="ECO:0000256" key="2">
    <source>
        <dbReference type="ARBA" id="ARBA00005236"/>
    </source>
</evidence>
<dbReference type="InterPro" id="IPR051447">
    <property type="entry name" value="Lipoprotein-release_system"/>
</dbReference>
<reference evidence="9 10" key="1">
    <citation type="submission" date="2021-03" db="EMBL/GenBank/DDBJ databases">
        <title>Draft genome sequence of Janthinobacterium sp. strain PLB02 isolated from infected primmorphs (Lubomirskia baicalensis).</title>
        <authorList>
            <person name="Chernogor L.I."/>
            <person name="Belikov S.I."/>
            <person name="Petrushin I.S."/>
        </authorList>
    </citation>
    <scope>NUCLEOTIDE SEQUENCE [LARGE SCALE GENOMIC DNA]</scope>
    <source>
        <strain evidence="9 10">PLB02</strain>
    </source>
</reference>
<evidence type="ECO:0000256" key="4">
    <source>
        <dbReference type="ARBA" id="ARBA00022692"/>
    </source>
</evidence>
<dbReference type="GO" id="GO:0098797">
    <property type="term" value="C:plasma membrane protein complex"/>
    <property type="evidence" value="ECO:0007669"/>
    <property type="project" value="TreeGrafter"/>
</dbReference>
<evidence type="ECO:0000256" key="1">
    <source>
        <dbReference type="ARBA" id="ARBA00004651"/>
    </source>
</evidence>
<sequence>MPELIAPLASPATTRLLSRWLLLGEWRAHPVRALVAILAIAIGVSLGFAIHLINAAAFNEFSTAVKSLSGQADVQVAGREALFDESIYPWLAQRDGVAVASPVLELQATVAGKKEGGPLHILALDVFRAGFISPDLIGAPAEGQPFDTLADDALFLSPAALRWLNVAEGGQVALQSGTGTVSLRVAGSLQRARAGQRIAVMDIGAAQWRFEKTGKLSRIDLKLRQGVNRDAFQAALSRALEAQYPGRFQVGQPNDENQNSRNNNLSRAYRVNLTVLALVALFTGAFLVFSTQALSVIRRRGQFALLRVLGMERGQLLRQVLLEGASLGIVGAALGIAGGYAMAAVALRFFGGDLGAGYFAGVQPQVQFTPVAAFVYFALGLGVALLGCAAPALEAARAAPAIALKSGSEEVVTTRLAKTWPALACLLLAGALTFLPPVFELPLFGYLSIALLLIGAIALMPQLAAVVFRFLQRAWLRTETSLHAPVRSLTLARLANASGQAGIALGGVLSSFSLMVAMAIMVSSFRVSVDDWLLQILPADVYARTAASGGTAGLNPREQASITALPEVARVDFQRVRSLSLAADRPNVALLARPVNLADPGKSMVLVGDTLPVPAGSRPVWLSEAAADLYNVKPGQPIALPLAGGLHTFFVAGIWRDYARSSGAIQMPLDDYRALTGDLDVSDAALWLAKDATGDALQQRLKNLPFGASLEVSNPSAIRALSLQIFDRSFAVTYLLEAIAIVIGLFGVAATFSAQTLARAREFGMLRHVGVTRGQILSILALEGGALTALGIATGFILGLLISFVLVFIVNPQSFHWTMQLHLPWPLIATVAGALLTAAAATALIAGRQALSAGPIRAVREDW</sequence>
<feature type="transmembrane region" description="Helical" evidence="7">
    <location>
        <begin position="371"/>
        <end position="393"/>
    </location>
</feature>
<evidence type="ECO:0000313" key="9">
    <source>
        <dbReference type="EMBL" id="QSX94547.1"/>
    </source>
</evidence>
<organism evidence="9 10">
    <name type="scientific">Janthinobacterium lividum</name>
    <dbReference type="NCBI Taxonomy" id="29581"/>
    <lineage>
        <taxon>Bacteria</taxon>
        <taxon>Pseudomonadati</taxon>
        <taxon>Pseudomonadota</taxon>
        <taxon>Betaproteobacteria</taxon>
        <taxon>Burkholderiales</taxon>
        <taxon>Oxalobacteraceae</taxon>
        <taxon>Janthinobacterium</taxon>
    </lineage>
</organism>
<feature type="transmembrane region" description="Helical" evidence="7">
    <location>
        <begin position="33"/>
        <end position="53"/>
    </location>
</feature>
<evidence type="ECO:0000256" key="3">
    <source>
        <dbReference type="ARBA" id="ARBA00022475"/>
    </source>
</evidence>
<feature type="transmembrane region" description="Helical" evidence="7">
    <location>
        <begin position="320"/>
        <end position="351"/>
    </location>
</feature>
<keyword evidence="4 7" id="KW-0812">Transmembrane</keyword>
<dbReference type="Pfam" id="PF02687">
    <property type="entry name" value="FtsX"/>
    <property type="match status" value="2"/>
</dbReference>
<proteinExistence type="inferred from homology"/>
<feature type="transmembrane region" description="Helical" evidence="7">
    <location>
        <begin position="734"/>
        <end position="758"/>
    </location>
</feature>
<dbReference type="Proteomes" id="UP000662821">
    <property type="component" value="Chromosome"/>
</dbReference>
<feature type="domain" description="ABC3 transporter permease C-terminal" evidence="8">
    <location>
        <begin position="275"/>
        <end position="399"/>
    </location>
</feature>
<feature type="transmembrane region" description="Helical" evidence="7">
    <location>
        <begin position="420"/>
        <end position="439"/>
    </location>
</feature>
<evidence type="ECO:0000256" key="6">
    <source>
        <dbReference type="ARBA" id="ARBA00023136"/>
    </source>
</evidence>
<gene>
    <name evidence="9" type="ORF">J3P46_17665</name>
</gene>
<keyword evidence="3" id="KW-1003">Cell membrane</keyword>